<dbReference type="EMBL" id="ASHM01008489">
    <property type="protein sequence ID" value="PNY16397.1"/>
    <property type="molecule type" value="Genomic_DNA"/>
</dbReference>
<dbReference type="GO" id="GO:0003700">
    <property type="term" value="F:DNA-binding transcription factor activity"/>
    <property type="evidence" value="ECO:0007669"/>
    <property type="project" value="TreeGrafter"/>
</dbReference>
<evidence type="ECO:0000256" key="8">
    <source>
        <dbReference type="PROSITE-ProRule" id="PRU00357"/>
    </source>
</evidence>
<evidence type="ECO:0000256" key="1">
    <source>
        <dbReference type="ARBA" id="ARBA00004123"/>
    </source>
</evidence>
<dbReference type="CDD" id="cd19821">
    <property type="entry name" value="Bbox1_BBX-like"/>
    <property type="match status" value="2"/>
</dbReference>
<dbReference type="InterPro" id="IPR049808">
    <property type="entry name" value="CONSTANS-like_Bbox1"/>
</dbReference>
<dbReference type="GO" id="GO:0008270">
    <property type="term" value="F:zinc ion binding"/>
    <property type="evidence" value="ECO:0007669"/>
    <property type="project" value="UniProtKB-KW"/>
</dbReference>
<evidence type="ECO:0000313" key="12">
    <source>
        <dbReference type="EMBL" id="PNY16397.1"/>
    </source>
</evidence>
<dbReference type="STRING" id="57577.A0A2K3PM88"/>
<feature type="region of interest" description="Disordered" evidence="9">
    <location>
        <begin position="165"/>
        <end position="194"/>
    </location>
</feature>
<keyword evidence="4 7" id="KW-0863">Zinc-finger</keyword>
<dbReference type="GO" id="GO:2000028">
    <property type="term" value="P:regulation of photoperiodism, flowering"/>
    <property type="evidence" value="ECO:0007669"/>
    <property type="project" value="TreeGrafter"/>
</dbReference>
<feature type="domain" description="CCT" evidence="11">
    <location>
        <begin position="340"/>
        <end position="382"/>
    </location>
</feature>
<evidence type="ECO:0000256" key="7">
    <source>
        <dbReference type="PROSITE-ProRule" id="PRU00024"/>
    </source>
</evidence>
<dbReference type="PANTHER" id="PTHR31319:SF39">
    <property type="entry name" value="ZINC FINGER PROTEIN CONSTANS-LIKE 1"/>
    <property type="match status" value="1"/>
</dbReference>
<evidence type="ECO:0000256" key="9">
    <source>
        <dbReference type="SAM" id="MobiDB-lite"/>
    </source>
</evidence>
<dbReference type="Pfam" id="PF06203">
    <property type="entry name" value="CCT"/>
    <property type="match status" value="1"/>
</dbReference>
<evidence type="ECO:0000256" key="2">
    <source>
        <dbReference type="ARBA" id="ARBA00010024"/>
    </source>
</evidence>
<evidence type="ECO:0000259" key="11">
    <source>
        <dbReference type="PROSITE" id="PS51017"/>
    </source>
</evidence>
<name>A0A2K3PM88_TRIPR</name>
<feature type="domain" description="B box-type" evidence="10">
    <location>
        <begin position="26"/>
        <end position="68"/>
    </location>
</feature>
<evidence type="ECO:0000313" key="13">
    <source>
        <dbReference type="Proteomes" id="UP000236291"/>
    </source>
</evidence>
<proteinExistence type="inferred from homology"/>
<dbReference type="InterPro" id="IPR045281">
    <property type="entry name" value="CONSTANS-like"/>
</dbReference>
<dbReference type="PROSITE" id="PS51017">
    <property type="entry name" value="CCT"/>
    <property type="match status" value="1"/>
</dbReference>
<dbReference type="PROSITE" id="PS50119">
    <property type="entry name" value="ZF_BBOX"/>
    <property type="match status" value="2"/>
</dbReference>
<comment type="subcellular location">
    <subcellularLocation>
        <location evidence="1 8">Nucleus</location>
    </subcellularLocation>
</comment>
<comment type="similarity">
    <text evidence="2">Belongs to the CONSTANS family.</text>
</comment>
<dbReference type="GO" id="GO:0009909">
    <property type="term" value="P:regulation of flower development"/>
    <property type="evidence" value="ECO:0007669"/>
    <property type="project" value="InterPro"/>
</dbReference>
<comment type="caution">
    <text evidence="12">The sequence shown here is derived from an EMBL/GenBank/DDBJ whole genome shotgun (WGS) entry which is preliminary data.</text>
</comment>
<dbReference type="InterPro" id="IPR000315">
    <property type="entry name" value="Znf_B-box"/>
</dbReference>
<protein>
    <submittedName>
        <fullName evidence="12">Zinc finger protein CONSTANS-like 2-like</fullName>
    </submittedName>
</protein>
<keyword evidence="6 8" id="KW-0539">Nucleus</keyword>
<reference evidence="12 13" key="1">
    <citation type="journal article" date="2014" name="Am. J. Bot.">
        <title>Genome assembly and annotation for red clover (Trifolium pratense; Fabaceae).</title>
        <authorList>
            <person name="Istvanek J."/>
            <person name="Jaros M."/>
            <person name="Krenek A."/>
            <person name="Repkova J."/>
        </authorList>
    </citation>
    <scope>NUCLEOTIDE SEQUENCE [LARGE SCALE GENOMIC DNA]</scope>
    <source>
        <strain evidence="13">cv. Tatra</strain>
        <tissue evidence="12">Young leaves</tissue>
    </source>
</reference>
<gene>
    <name evidence="12" type="ORF">L195_g013116</name>
</gene>
<dbReference type="PANTHER" id="PTHR31319">
    <property type="entry name" value="ZINC FINGER PROTEIN CONSTANS-LIKE 4"/>
    <property type="match status" value="1"/>
</dbReference>
<dbReference type="InterPro" id="IPR010402">
    <property type="entry name" value="CCT_domain"/>
</dbReference>
<evidence type="ECO:0000256" key="6">
    <source>
        <dbReference type="ARBA" id="ARBA00023242"/>
    </source>
</evidence>
<evidence type="ECO:0000259" key="10">
    <source>
        <dbReference type="PROSITE" id="PS50119"/>
    </source>
</evidence>
<reference evidence="12 13" key="2">
    <citation type="journal article" date="2017" name="Front. Plant Sci.">
        <title>Gene Classification and Mining of Molecular Markers Useful in Red Clover (Trifolium pratense) Breeding.</title>
        <authorList>
            <person name="Istvanek J."/>
            <person name="Dluhosova J."/>
            <person name="Dluhos P."/>
            <person name="Patkova L."/>
            <person name="Nedelnik J."/>
            <person name="Repkova J."/>
        </authorList>
    </citation>
    <scope>NUCLEOTIDE SEQUENCE [LARGE SCALE GENOMIC DNA]</scope>
    <source>
        <strain evidence="13">cv. Tatra</strain>
        <tissue evidence="12">Young leaves</tissue>
    </source>
</reference>
<evidence type="ECO:0000256" key="4">
    <source>
        <dbReference type="ARBA" id="ARBA00022771"/>
    </source>
</evidence>
<dbReference type="GO" id="GO:0005634">
    <property type="term" value="C:nucleus"/>
    <property type="evidence" value="ECO:0007669"/>
    <property type="project" value="UniProtKB-SubCell"/>
</dbReference>
<dbReference type="Pfam" id="PF00643">
    <property type="entry name" value="zf-B_box"/>
    <property type="match status" value="1"/>
</dbReference>
<keyword evidence="3" id="KW-0479">Metal-binding</keyword>
<dbReference type="Proteomes" id="UP000236291">
    <property type="component" value="Unassembled WGS sequence"/>
</dbReference>
<evidence type="ECO:0000256" key="3">
    <source>
        <dbReference type="ARBA" id="ARBA00022723"/>
    </source>
</evidence>
<feature type="domain" description="B box-type" evidence="10">
    <location>
        <begin position="64"/>
        <end position="111"/>
    </location>
</feature>
<organism evidence="12 13">
    <name type="scientific">Trifolium pratense</name>
    <name type="common">Red clover</name>
    <dbReference type="NCBI Taxonomy" id="57577"/>
    <lineage>
        <taxon>Eukaryota</taxon>
        <taxon>Viridiplantae</taxon>
        <taxon>Streptophyta</taxon>
        <taxon>Embryophyta</taxon>
        <taxon>Tracheophyta</taxon>
        <taxon>Spermatophyta</taxon>
        <taxon>Magnoliopsida</taxon>
        <taxon>eudicotyledons</taxon>
        <taxon>Gunneridae</taxon>
        <taxon>Pentapetalae</taxon>
        <taxon>rosids</taxon>
        <taxon>fabids</taxon>
        <taxon>Fabales</taxon>
        <taxon>Fabaceae</taxon>
        <taxon>Papilionoideae</taxon>
        <taxon>50 kb inversion clade</taxon>
        <taxon>NPAAA clade</taxon>
        <taxon>Hologalegina</taxon>
        <taxon>IRL clade</taxon>
        <taxon>Trifolieae</taxon>
        <taxon>Trifolium</taxon>
    </lineage>
</organism>
<dbReference type="SMART" id="SM00336">
    <property type="entry name" value="BBOX"/>
    <property type="match status" value="2"/>
</dbReference>
<accession>A0A2K3PM88</accession>
<keyword evidence="5" id="KW-0862">Zinc</keyword>
<dbReference type="AlphaFoldDB" id="A0A2K3PM88"/>
<evidence type="ECO:0000256" key="5">
    <source>
        <dbReference type="ARBA" id="ARBA00022833"/>
    </source>
</evidence>
<sequence>MLEHEFLTTTSATGSVRSAVTWPRACDTCRSAPCAVFCRADSAYLCAGCDSRIHAANRVASRHERVWVCEACERAPAAFLCKADAASLCSSCDADIHSANPLASRHQRVPILPISGYLYGPPTTLLGADDEGFVGGGCAGGEVEEEEDEGMEDEDEAASWLLLNPLKNSNNNSNNHNNNINNNSNDHNNQEGNNGFLFSGEVDEYLDLVDCNSCGGGDNTFTTNTTTTTTTHHDEYSHQQQDHYGVPQKSYVGDSVVPVQQQQVQNFQLGLEFESSKAGFSYNGGSISQSVSVSSMDVGVVPESTMRDVSMNYSRTSKGTIDLFSGPPIQMSSHFSPMDREARVLRYREKKKTRKFEKTIRYASRKAYAETRPRIKGRFAKRTDADAEVDQMFSTSLITEVGYGIVPSF</sequence>